<sequence>MMNLILVYLGVTNEIEAQTEIEDCYSDQSTLILKEDQGQICLQLISASNSDCNLLPTGIKVSIELENLAGLYSPVGYFSNFDYSSTTELCVSCSNQACIDNNFFESKAASVVIESYTYKTQVSIGVVVREQSDLTNCINQSFIKVYSTEIQLVAEINDYCWIILAANNYQLLNSTLTLMFSGYSVQYIYSLASTNILHSVVDQQFVFTIYDASSYATFDTYDFVQMQMRMGIKQQNTLNYLLTSSTKLEIDGLPSGYSQLRLRINTDNMQLSGVPSNIGNNYAQMISALNVDAFNIKLQIQFDANTFFFESTDKQTYQNGQTQSFSCSSDLCKTNMLYVYNNIDKITSANTVTTIKSEGVILYLVTETVTSLYEGCYIGFNLNYNTEYIWFDLLINSASTTCSITTNQTYTLTLASTNLTQTNVTEFSQVLNSTTQLVNISFIMTKDILAMIKYSQSTTLFVTQTHISVDYLSLLRVIHTDMHTFYSQQLIILGVSIVFSMLFTITFHLIKRYAKKPMRKIKIMLKEFEEID</sequence>
<proteinExistence type="predicted"/>
<keyword evidence="1" id="KW-0472">Membrane</keyword>
<evidence type="ECO:0000256" key="1">
    <source>
        <dbReference type="SAM" id="Phobius"/>
    </source>
</evidence>
<keyword evidence="5" id="KW-1185">Reference proteome</keyword>
<dbReference type="AlphaFoldDB" id="A0AA86PKF5"/>
<evidence type="ECO:0000313" key="5">
    <source>
        <dbReference type="Proteomes" id="UP001642409"/>
    </source>
</evidence>
<feature type="transmembrane region" description="Helical" evidence="1">
    <location>
        <begin position="490"/>
        <end position="510"/>
    </location>
</feature>
<organism evidence="3">
    <name type="scientific">Hexamita inflata</name>
    <dbReference type="NCBI Taxonomy" id="28002"/>
    <lineage>
        <taxon>Eukaryota</taxon>
        <taxon>Metamonada</taxon>
        <taxon>Diplomonadida</taxon>
        <taxon>Hexamitidae</taxon>
        <taxon>Hexamitinae</taxon>
        <taxon>Hexamita</taxon>
    </lineage>
</organism>
<evidence type="ECO:0000256" key="2">
    <source>
        <dbReference type="SAM" id="SignalP"/>
    </source>
</evidence>
<feature type="signal peptide" evidence="2">
    <location>
        <begin position="1"/>
        <end position="17"/>
    </location>
</feature>
<evidence type="ECO:0000313" key="4">
    <source>
        <dbReference type="EMBL" id="CAL6025372.1"/>
    </source>
</evidence>
<name>A0AA86PKF5_9EUKA</name>
<reference evidence="4 5" key="2">
    <citation type="submission" date="2024-07" db="EMBL/GenBank/DDBJ databases">
        <authorList>
            <person name="Akdeniz Z."/>
        </authorList>
    </citation>
    <scope>NUCLEOTIDE SEQUENCE [LARGE SCALE GENOMIC DNA]</scope>
</reference>
<reference evidence="3" key="1">
    <citation type="submission" date="2023-06" db="EMBL/GenBank/DDBJ databases">
        <authorList>
            <person name="Kurt Z."/>
        </authorList>
    </citation>
    <scope>NUCLEOTIDE SEQUENCE</scope>
</reference>
<dbReference type="EMBL" id="CAXDID020000098">
    <property type="protein sequence ID" value="CAL6025372.1"/>
    <property type="molecule type" value="Genomic_DNA"/>
</dbReference>
<keyword evidence="1" id="KW-0812">Transmembrane</keyword>
<accession>A0AA86PKF5</accession>
<comment type="caution">
    <text evidence="3">The sequence shown here is derived from an EMBL/GenBank/DDBJ whole genome shotgun (WGS) entry which is preliminary data.</text>
</comment>
<protein>
    <recommendedName>
        <fullName evidence="6">Transmembrane protein</fullName>
    </recommendedName>
</protein>
<feature type="chain" id="PRO_5041706067" description="Transmembrane protein" evidence="2">
    <location>
        <begin position="18"/>
        <end position="532"/>
    </location>
</feature>
<keyword evidence="2" id="KW-0732">Signal</keyword>
<gene>
    <name evidence="3" type="ORF">HINF_LOCUS24534</name>
    <name evidence="4" type="ORF">HINF_LOCUS30210</name>
</gene>
<evidence type="ECO:0008006" key="6">
    <source>
        <dbReference type="Google" id="ProtNLM"/>
    </source>
</evidence>
<dbReference type="Proteomes" id="UP001642409">
    <property type="component" value="Unassembled WGS sequence"/>
</dbReference>
<keyword evidence="1" id="KW-1133">Transmembrane helix</keyword>
<evidence type="ECO:0000313" key="3">
    <source>
        <dbReference type="EMBL" id="CAI9936889.1"/>
    </source>
</evidence>
<dbReference type="EMBL" id="CATOUU010000642">
    <property type="protein sequence ID" value="CAI9936889.1"/>
    <property type="molecule type" value="Genomic_DNA"/>
</dbReference>